<feature type="transmembrane region" description="Helical" evidence="6">
    <location>
        <begin position="37"/>
        <end position="57"/>
    </location>
</feature>
<evidence type="ECO:0000256" key="6">
    <source>
        <dbReference type="SAM" id="Phobius"/>
    </source>
</evidence>
<evidence type="ECO:0000256" key="1">
    <source>
        <dbReference type="ARBA" id="ARBA00004651"/>
    </source>
</evidence>
<dbReference type="InterPro" id="IPR050833">
    <property type="entry name" value="Poly_Biosynth_Transport"/>
</dbReference>
<feature type="transmembrane region" description="Helical" evidence="6">
    <location>
        <begin position="7"/>
        <end position="25"/>
    </location>
</feature>
<proteinExistence type="predicted"/>
<feature type="transmembrane region" description="Helical" evidence="6">
    <location>
        <begin position="225"/>
        <end position="258"/>
    </location>
</feature>
<accession>A0ABT7LJ59</accession>
<feature type="transmembrane region" description="Helical" evidence="6">
    <location>
        <begin position="77"/>
        <end position="99"/>
    </location>
</feature>
<dbReference type="CDD" id="cd13128">
    <property type="entry name" value="MATE_Wzx_like"/>
    <property type="match status" value="1"/>
</dbReference>
<feature type="transmembrane region" description="Helical" evidence="6">
    <location>
        <begin position="119"/>
        <end position="142"/>
    </location>
</feature>
<feature type="transmembrane region" description="Helical" evidence="6">
    <location>
        <begin position="264"/>
        <end position="286"/>
    </location>
</feature>
<evidence type="ECO:0000256" key="5">
    <source>
        <dbReference type="ARBA" id="ARBA00023136"/>
    </source>
</evidence>
<reference evidence="7 8" key="1">
    <citation type="submission" date="2023-06" db="EMBL/GenBank/DDBJ databases">
        <title>Pelomonas sp. APW6 16S ribosomal RNA gene genome sequencing and assembly.</title>
        <authorList>
            <person name="Woo H."/>
        </authorList>
    </citation>
    <scope>NUCLEOTIDE SEQUENCE [LARGE SCALE GENOMIC DNA]</scope>
    <source>
        <strain evidence="7 8">APW6</strain>
    </source>
</reference>
<dbReference type="PANTHER" id="PTHR30250:SF26">
    <property type="entry name" value="PSMA PROTEIN"/>
    <property type="match status" value="1"/>
</dbReference>
<feature type="transmembrane region" description="Helical" evidence="6">
    <location>
        <begin position="298"/>
        <end position="316"/>
    </location>
</feature>
<keyword evidence="5 6" id="KW-0472">Membrane</keyword>
<sequence length="428" mass="46006">MKLARNSLLNLFGLGAPMLVAFALTPSLLHGLGPERFGLLTLVWAVVGYFGLFDLGLSRALTQRMALLLEQRQLEAVGPLATTALVLMGVMGVVGGALMALAAPSASHWLRALTLLDEAVAATIVMAAALPFIVLTAGLRGLLEACQAFRALNAIRIVMGLWTYVGPWLVLVLHGPDLVGVTLALALGRVVGCAVHAVSAWALLPAWHGRVRWSREWVRPMLASGGWLTLTNVVGPIAGYVDRFIIGATISTAALTYYGTPLEIVNRLAVIPGALIGVLFPAFAAMDGLAGRALYRKSLWILTAVMLPICLALGLLARPFLTHWLSPEMAEQCTLLLQIFALGAFFNSLANVPLTWLQGRGDFRSPALMYCVELPLFLGVFWLLSTHWGLLGAALAWLIRIVGDTAVLFYLCHRDQRRLPAPAVAQAQ</sequence>
<evidence type="ECO:0000313" key="7">
    <source>
        <dbReference type="EMBL" id="MDL5032882.1"/>
    </source>
</evidence>
<dbReference type="RefSeq" id="WP_285982951.1">
    <property type="nucleotide sequence ID" value="NZ_JASVDS010000003.1"/>
</dbReference>
<name>A0ABT7LJ59_9BURK</name>
<evidence type="ECO:0000256" key="3">
    <source>
        <dbReference type="ARBA" id="ARBA00022692"/>
    </source>
</evidence>
<protein>
    <submittedName>
        <fullName evidence="7">Flippase</fullName>
    </submittedName>
</protein>
<feature type="transmembrane region" description="Helical" evidence="6">
    <location>
        <begin position="336"/>
        <end position="355"/>
    </location>
</feature>
<keyword evidence="3 6" id="KW-0812">Transmembrane</keyword>
<keyword evidence="4 6" id="KW-1133">Transmembrane helix</keyword>
<feature type="transmembrane region" description="Helical" evidence="6">
    <location>
        <begin position="179"/>
        <end position="204"/>
    </location>
</feature>
<keyword evidence="8" id="KW-1185">Reference proteome</keyword>
<gene>
    <name evidence="7" type="ORF">QRD43_13285</name>
</gene>
<dbReference type="PANTHER" id="PTHR30250">
    <property type="entry name" value="PST FAMILY PREDICTED COLANIC ACID TRANSPORTER"/>
    <property type="match status" value="1"/>
</dbReference>
<dbReference type="Proteomes" id="UP001238603">
    <property type="component" value="Unassembled WGS sequence"/>
</dbReference>
<feature type="transmembrane region" description="Helical" evidence="6">
    <location>
        <begin position="154"/>
        <end position="173"/>
    </location>
</feature>
<evidence type="ECO:0000256" key="2">
    <source>
        <dbReference type="ARBA" id="ARBA00022475"/>
    </source>
</evidence>
<comment type="subcellular location">
    <subcellularLocation>
        <location evidence="1">Cell membrane</location>
        <topology evidence="1">Multi-pass membrane protein</topology>
    </subcellularLocation>
</comment>
<organism evidence="7 8">
    <name type="scientific">Roseateles subflavus</name>
    <dbReference type="NCBI Taxonomy" id="3053353"/>
    <lineage>
        <taxon>Bacteria</taxon>
        <taxon>Pseudomonadati</taxon>
        <taxon>Pseudomonadota</taxon>
        <taxon>Betaproteobacteria</taxon>
        <taxon>Burkholderiales</taxon>
        <taxon>Sphaerotilaceae</taxon>
        <taxon>Roseateles</taxon>
    </lineage>
</organism>
<dbReference type="Pfam" id="PF13440">
    <property type="entry name" value="Polysacc_synt_3"/>
    <property type="match status" value="1"/>
</dbReference>
<dbReference type="EMBL" id="JASVDS010000003">
    <property type="protein sequence ID" value="MDL5032882.1"/>
    <property type="molecule type" value="Genomic_DNA"/>
</dbReference>
<comment type="caution">
    <text evidence="7">The sequence shown here is derived from an EMBL/GenBank/DDBJ whole genome shotgun (WGS) entry which is preliminary data.</text>
</comment>
<evidence type="ECO:0000256" key="4">
    <source>
        <dbReference type="ARBA" id="ARBA00022989"/>
    </source>
</evidence>
<evidence type="ECO:0000313" key="8">
    <source>
        <dbReference type="Proteomes" id="UP001238603"/>
    </source>
</evidence>
<keyword evidence="2" id="KW-1003">Cell membrane</keyword>